<reference evidence="14" key="1">
    <citation type="journal article" date="2019" name="Int. J. Syst. Evol. Microbiol.">
        <title>The Global Catalogue of Microorganisms (GCM) 10K type strain sequencing project: providing services to taxonomists for standard genome sequencing and annotation.</title>
        <authorList>
            <consortium name="The Broad Institute Genomics Platform"/>
            <consortium name="The Broad Institute Genome Sequencing Center for Infectious Disease"/>
            <person name="Wu L."/>
            <person name="Ma J."/>
        </authorList>
    </citation>
    <scope>NUCLEOTIDE SEQUENCE [LARGE SCALE GENOMIC DNA]</scope>
    <source>
        <strain evidence="14">NBRC 108728</strain>
    </source>
</reference>
<evidence type="ECO:0000256" key="7">
    <source>
        <dbReference type="ARBA" id="ARBA00022989"/>
    </source>
</evidence>
<dbReference type="CDD" id="cd06579">
    <property type="entry name" value="TM_PBP1_transp_AraH_like"/>
    <property type="match status" value="1"/>
</dbReference>
<keyword evidence="6 12" id="KW-0812">Transmembrane</keyword>
<keyword evidence="3" id="KW-1003">Cell membrane</keyword>
<comment type="subcellular location">
    <subcellularLocation>
        <location evidence="1">Cell membrane</location>
        <topology evidence="1">Multi-pass membrane protein</topology>
    </subcellularLocation>
</comment>
<dbReference type="Proteomes" id="UP001321486">
    <property type="component" value="Chromosome"/>
</dbReference>
<feature type="transmembrane region" description="Helical" evidence="12">
    <location>
        <begin position="216"/>
        <end position="235"/>
    </location>
</feature>
<feature type="transmembrane region" description="Helical" evidence="12">
    <location>
        <begin position="241"/>
        <end position="260"/>
    </location>
</feature>
<feature type="transmembrane region" description="Helical" evidence="12">
    <location>
        <begin position="58"/>
        <end position="89"/>
    </location>
</feature>
<dbReference type="EMBL" id="AP027732">
    <property type="protein sequence ID" value="BDZ49255.1"/>
    <property type="molecule type" value="Genomic_DNA"/>
</dbReference>
<dbReference type="PANTHER" id="PTHR32196">
    <property type="entry name" value="ABC TRANSPORTER PERMEASE PROTEIN YPHD-RELATED-RELATED"/>
    <property type="match status" value="1"/>
</dbReference>
<evidence type="ECO:0000256" key="1">
    <source>
        <dbReference type="ARBA" id="ARBA00004651"/>
    </source>
</evidence>
<accession>A0ABM8GLL3</accession>
<evidence type="ECO:0000256" key="8">
    <source>
        <dbReference type="ARBA" id="ARBA00023136"/>
    </source>
</evidence>
<dbReference type="Pfam" id="PF02653">
    <property type="entry name" value="BPD_transp_2"/>
    <property type="match status" value="1"/>
</dbReference>
<evidence type="ECO:0000256" key="11">
    <source>
        <dbReference type="SAM" id="MobiDB-lite"/>
    </source>
</evidence>
<evidence type="ECO:0000256" key="10">
    <source>
        <dbReference type="ARBA" id="ARBA00035686"/>
    </source>
</evidence>
<dbReference type="RefSeq" id="WP_286346086.1">
    <property type="nucleotide sequence ID" value="NZ_AP027732.1"/>
</dbReference>
<comment type="function">
    <text evidence="9">Part of the binding-protein-dependent transport system for D-xylose. Probably responsible for the translocation of the substrate across the membrane.</text>
</comment>
<keyword evidence="4" id="KW-0997">Cell inner membrane</keyword>
<evidence type="ECO:0000256" key="3">
    <source>
        <dbReference type="ARBA" id="ARBA00022475"/>
    </source>
</evidence>
<dbReference type="NCBIfam" id="NF040906">
    <property type="entry name" value="GguB"/>
    <property type="match status" value="1"/>
</dbReference>
<feature type="transmembrane region" description="Helical" evidence="12">
    <location>
        <begin position="292"/>
        <end position="312"/>
    </location>
</feature>
<dbReference type="InterPro" id="IPR001851">
    <property type="entry name" value="ABC_transp_permease"/>
</dbReference>
<keyword evidence="14" id="KW-1185">Reference proteome</keyword>
<evidence type="ECO:0000256" key="4">
    <source>
        <dbReference type="ARBA" id="ARBA00022519"/>
    </source>
</evidence>
<feature type="transmembrane region" description="Helical" evidence="12">
    <location>
        <begin position="101"/>
        <end position="125"/>
    </location>
</feature>
<evidence type="ECO:0000313" key="13">
    <source>
        <dbReference type="EMBL" id="BDZ49255.1"/>
    </source>
</evidence>
<sequence length="441" mass="46013">MKNFKKNLDSILGNKGGGISQYGMIIALIVIIIGFQIWTGGITLEPANVINVFQQYSYILILAIGMVMVIVAGHIDLSVGSVAAFVGIIVAQAMAVWHWSWWAAIILGLVVGVLVGAWQGFWVAYVRVPAFIVTLAGQLIFRGANQIVGNSTAVPVPQSFQNIGGGYINDFGPDTGFSNGTLILGIVSIVAIIVFEFRGRRNRVKMGAQPAPLWTSIVRIVVLGGVTAYATFLFASGRPNTSVPIVAIILGVLVIIYGFVTNTTTFGRHLYAVGGNSNAAVLSGVNSKRVNFLVMLNMSVLAAVAGMVFVGYSGSSGPADGTGWELDAIAAVFVGGAAVAGGVGTVIASIIGGLVLAFLANGLSLKGIDTNLVQIIRGLVLLIAVAFDVYNKTQGRPSIIGYLTRGFGRKNKDDEGPTSGGLKGEGAQPQSIDSDSQVLLP</sequence>
<feature type="transmembrane region" description="Helical" evidence="12">
    <location>
        <begin position="372"/>
        <end position="390"/>
    </location>
</feature>
<evidence type="ECO:0000256" key="2">
    <source>
        <dbReference type="ARBA" id="ARBA00022448"/>
    </source>
</evidence>
<feature type="region of interest" description="Disordered" evidence="11">
    <location>
        <begin position="410"/>
        <end position="441"/>
    </location>
</feature>
<feature type="compositionally biased region" description="Polar residues" evidence="11">
    <location>
        <begin position="428"/>
        <end position="441"/>
    </location>
</feature>
<dbReference type="PANTHER" id="PTHR32196:SF32">
    <property type="entry name" value="XYLOSE TRANSPORT SYSTEM PERMEASE PROTEIN XYLH"/>
    <property type="match status" value="1"/>
</dbReference>
<feature type="transmembrane region" description="Helical" evidence="12">
    <location>
        <begin position="21"/>
        <end position="38"/>
    </location>
</feature>
<keyword evidence="8 12" id="KW-0472">Membrane</keyword>
<feature type="transmembrane region" description="Helical" evidence="12">
    <location>
        <begin position="332"/>
        <end position="360"/>
    </location>
</feature>
<evidence type="ECO:0000256" key="6">
    <source>
        <dbReference type="ARBA" id="ARBA00022692"/>
    </source>
</evidence>
<evidence type="ECO:0000256" key="5">
    <source>
        <dbReference type="ARBA" id="ARBA00022597"/>
    </source>
</evidence>
<evidence type="ECO:0000313" key="14">
    <source>
        <dbReference type="Proteomes" id="UP001321486"/>
    </source>
</evidence>
<feature type="transmembrane region" description="Helical" evidence="12">
    <location>
        <begin position="177"/>
        <end position="195"/>
    </location>
</feature>
<keyword evidence="2" id="KW-0813">Transport</keyword>
<keyword evidence="5" id="KW-0762">Sugar transport</keyword>
<evidence type="ECO:0000256" key="12">
    <source>
        <dbReference type="SAM" id="Phobius"/>
    </source>
</evidence>
<name>A0ABM8GLL3_9MICO</name>
<protein>
    <recommendedName>
        <fullName evidence="10">Xylose transport system permease protein XylH</fullName>
    </recommendedName>
</protein>
<gene>
    <name evidence="13" type="ORF">GCM10025867_14960</name>
</gene>
<proteinExistence type="predicted"/>
<keyword evidence="7 12" id="KW-1133">Transmembrane helix</keyword>
<organism evidence="13 14">
    <name type="scientific">Frondihabitans sucicola</name>
    <dbReference type="NCBI Taxonomy" id="1268041"/>
    <lineage>
        <taxon>Bacteria</taxon>
        <taxon>Bacillati</taxon>
        <taxon>Actinomycetota</taxon>
        <taxon>Actinomycetes</taxon>
        <taxon>Micrococcales</taxon>
        <taxon>Microbacteriaceae</taxon>
        <taxon>Frondihabitans</taxon>
    </lineage>
</organism>
<evidence type="ECO:0000256" key="9">
    <source>
        <dbReference type="ARBA" id="ARBA00035611"/>
    </source>
</evidence>